<dbReference type="AlphaFoldDB" id="A0A382HIJ7"/>
<proteinExistence type="predicted"/>
<feature type="non-terminal residue" evidence="1">
    <location>
        <position position="274"/>
    </location>
</feature>
<protein>
    <recommendedName>
        <fullName evidence="2">TonB-dependent receptor-like beta-barrel domain-containing protein</fullName>
    </recommendedName>
</protein>
<name>A0A382HIJ7_9ZZZZ</name>
<dbReference type="InterPro" id="IPR046070">
    <property type="entry name" value="DUF6029"/>
</dbReference>
<evidence type="ECO:0000313" key="1">
    <source>
        <dbReference type="EMBL" id="SVB87120.1"/>
    </source>
</evidence>
<accession>A0A382HIJ7</accession>
<dbReference type="EMBL" id="UINC01061490">
    <property type="protein sequence ID" value="SVB87120.1"/>
    <property type="molecule type" value="Genomic_DNA"/>
</dbReference>
<dbReference type="Pfam" id="PF19494">
    <property type="entry name" value="DUF6029"/>
    <property type="match status" value="1"/>
</dbReference>
<evidence type="ECO:0008006" key="2">
    <source>
        <dbReference type="Google" id="ProtNLM"/>
    </source>
</evidence>
<sequence>MTAVFGNGLAFNFFEDKFLDFDNRPFGLRMDVELNEQIQLMSLIGTRSKFSSYSPLANRTPDISTNFDVAGVQVNYFPDSGDWNSGAFITGTKFRSPVRIKELTETLDSLISTYPEQEAFVFNSGITYTLYRDNWEWTLEYGTLKKWYDIPLAEQDFNGTMLKTVESISTELGDVFYSQLAVTLPDYSSLTFEYKLYRNGIESPENKINYNRMASKSMPFHLGPTLLRQHDVGLLANLTHAVDYGDEVGFNIDYRKNLGERFLVTGIYAQASRT</sequence>
<organism evidence="1">
    <name type="scientific">marine metagenome</name>
    <dbReference type="NCBI Taxonomy" id="408172"/>
    <lineage>
        <taxon>unclassified sequences</taxon>
        <taxon>metagenomes</taxon>
        <taxon>ecological metagenomes</taxon>
    </lineage>
</organism>
<gene>
    <name evidence="1" type="ORF">METZ01_LOCUS239974</name>
</gene>
<reference evidence="1" key="1">
    <citation type="submission" date="2018-05" db="EMBL/GenBank/DDBJ databases">
        <authorList>
            <person name="Lanie J.A."/>
            <person name="Ng W.-L."/>
            <person name="Kazmierczak K.M."/>
            <person name="Andrzejewski T.M."/>
            <person name="Davidsen T.M."/>
            <person name="Wayne K.J."/>
            <person name="Tettelin H."/>
            <person name="Glass J.I."/>
            <person name="Rusch D."/>
            <person name="Podicherti R."/>
            <person name="Tsui H.-C.T."/>
            <person name="Winkler M.E."/>
        </authorList>
    </citation>
    <scope>NUCLEOTIDE SEQUENCE</scope>
</reference>